<dbReference type="Proteomes" id="UP000274822">
    <property type="component" value="Unassembled WGS sequence"/>
</dbReference>
<protein>
    <submittedName>
        <fullName evidence="1">Uncharacterized protein</fullName>
    </submittedName>
</protein>
<dbReference type="EMBL" id="RBNJ01030471">
    <property type="protein sequence ID" value="RUS13263.1"/>
    <property type="molecule type" value="Genomic_DNA"/>
</dbReference>
<gene>
    <name evidence="1" type="ORF">BC938DRAFT_478001</name>
</gene>
<organism evidence="1 2">
    <name type="scientific">Jimgerdemannia flammicorona</name>
    <dbReference type="NCBI Taxonomy" id="994334"/>
    <lineage>
        <taxon>Eukaryota</taxon>
        <taxon>Fungi</taxon>
        <taxon>Fungi incertae sedis</taxon>
        <taxon>Mucoromycota</taxon>
        <taxon>Mucoromycotina</taxon>
        <taxon>Endogonomycetes</taxon>
        <taxon>Endogonales</taxon>
        <taxon>Endogonaceae</taxon>
        <taxon>Jimgerdemannia</taxon>
    </lineage>
</organism>
<proteinExistence type="predicted"/>
<name>A0A433P6V5_9FUNG</name>
<sequence length="218" mass="24299">MTTEIYKVDAVLPRIAHKLESFRIRTSRNLDDKPRLSTPLNAMFEVGYHVVIHNHELAMISSSPQHAPDILPPVPFDPSGCVGPSETCHQGFACVFVASVIFHYFSHGDAQFFSNLHQALIDYALVSDSKPADVLAIFGLLRALIVKFGRDEVAGTVPLVFKIQALVREEKVSGVMRQRALATLTVQYFEMIADMFGVTLLGDYIEMVSLIFTSMERL</sequence>
<evidence type="ECO:0000313" key="2">
    <source>
        <dbReference type="Proteomes" id="UP000274822"/>
    </source>
</evidence>
<evidence type="ECO:0000313" key="1">
    <source>
        <dbReference type="EMBL" id="RUS13263.1"/>
    </source>
</evidence>
<accession>A0A433P6V5</accession>
<reference evidence="1 2" key="1">
    <citation type="journal article" date="2018" name="New Phytol.">
        <title>Phylogenomics of Endogonaceae and evolution of mycorrhizas within Mucoromycota.</title>
        <authorList>
            <person name="Chang Y."/>
            <person name="Desiro A."/>
            <person name="Na H."/>
            <person name="Sandor L."/>
            <person name="Lipzen A."/>
            <person name="Clum A."/>
            <person name="Barry K."/>
            <person name="Grigoriev I.V."/>
            <person name="Martin F.M."/>
            <person name="Stajich J.E."/>
            <person name="Smith M.E."/>
            <person name="Bonito G."/>
            <person name="Spatafora J.W."/>
        </authorList>
    </citation>
    <scope>NUCLEOTIDE SEQUENCE [LARGE SCALE GENOMIC DNA]</scope>
    <source>
        <strain evidence="1 2">AD002</strain>
    </source>
</reference>
<dbReference type="AlphaFoldDB" id="A0A433P6V5"/>
<comment type="caution">
    <text evidence="1">The sequence shown here is derived from an EMBL/GenBank/DDBJ whole genome shotgun (WGS) entry which is preliminary data.</text>
</comment>
<keyword evidence="2" id="KW-1185">Reference proteome</keyword>